<dbReference type="SUPFAM" id="SSF56524">
    <property type="entry name" value="Oxidoreductase molybdopterin-binding domain"/>
    <property type="match status" value="1"/>
</dbReference>
<dbReference type="PRINTS" id="PR00407">
    <property type="entry name" value="EUMOPTERIN"/>
</dbReference>
<evidence type="ECO:0000313" key="7">
    <source>
        <dbReference type="EMBL" id="CAF2212255.1"/>
    </source>
</evidence>
<evidence type="ECO:0000256" key="4">
    <source>
        <dbReference type="ARBA" id="ARBA00023002"/>
    </source>
</evidence>
<dbReference type="Gene3D" id="2.60.40.650">
    <property type="match status" value="1"/>
</dbReference>
<dbReference type="InterPro" id="IPR014756">
    <property type="entry name" value="Ig_E-set"/>
</dbReference>
<keyword evidence="2" id="KW-0500">Molybdenum</keyword>
<organism evidence="7 8">
    <name type="scientific">Rotaria magnacalcarata</name>
    <dbReference type="NCBI Taxonomy" id="392030"/>
    <lineage>
        <taxon>Eukaryota</taxon>
        <taxon>Metazoa</taxon>
        <taxon>Spiralia</taxon>
        <taxon>Gnathifera</taxon>
        <taxon>Rotifera</taxon>
        <taxon>Eurotatoria</taxon>
        <taxon>Bdelloidea</taxon>
        <taxon>Philodinida</taxon>
        <taxon>Philodinidae</taxon>
        <taxon>Rotaria</taxon>
    </lineage>
</organism>
<dbReference type="GO" id="GO:0043546">
    <property type="term" value="F:molybdopterin cofactor binding"/>
    <property type="evidence" value="ECO:0007669"/>
    <property type="project" value="TreeGrafter"/>
</dbReference>
<keyword evidence="3" id="KW-0479">Metal-binding</keyword>
<evidence type="ECO:0000256" key="1">
    <source>
        <dbReference type="ARBA" id="ARBA00001924"/>
    </source>
</evidence>
<feature type="domain" description="Oxidoreductase molybdopterin-binding" evidence="5">
    <location>
        <begin position="1"/>
        <end position="44"/>
    </location>
</feature>
<dbReference type="InterPro" id="IPR008335">
    <property type="entry name" value="Mopterin_OxRdtase_euk"/>
</dbReference>
<dbReference type="GO" id="GO:0008482">
    <property type="term" value="F:sulfite oxidase activity"/>
    <property type="evidence" value="ECO:0007669"/>
    <property type="project" value="TreeGrafter"/>
</dbReference>
<dbReference type="PANTHER" id="PTHR19372">
    <property type="entry name" value="SULFITE REDUCTASE"/>
    <property type="match status" value="1"/>
</dbReference>
<dbReference type="InterPro" id="IPR000572">
    <property type="entry name" value="OxRdtase_Mopterin-bd_dom"/>
</dbReference>
<accession>A0A816ZG05</accession>
<evidence type="ECO:0000313" key="8">
    <source>
        <dbReference type="Proteomes" id="UP000663887"/>
    </source>
</evidence>
<dbReference type="InterPro" id="IPR036374">
    <property type="entry name" value="OxRdtase_Mopterin-bd_sf"/>
</dbReference>
<dbReference type="Pfam" id="PF00174">
    <property type="entry name" value="Oxidored_molyb"/>
    <property type="match status" value="1"/>
</dbReference>
<sequence>MNGELLSSDHGYPLRVIVPGTVGARSVKWLNRIIVSDKEADSHWQTSDYKILPPSIKEPQQADFDRVPALQESNVQSAICYPSKTWFQAELEQLAQPYMRAWSWTLWTYHINVNDIPSKPFDIVCRAMDIHGNTQPDTPLGIWNVRGVMNNAWHKITLQLDDSFLKKSKS</sequence>
<evidence type="ECO:0000259" key="6">
    <source>
        <dbReference type="Pfam" id="PF03404"/>
    </source>
</evidence>
<reference evidence="7" key="1">
    <citation type="submission" date="2021-02" db="EMBL/GenBank/DDBJ databases">
        <authorList>
            <person name="Nowell W R."/>
        </authorList>
    </citation>
    <scope>NUCLEOTIDE SEQUENCE</scope>
</reference>
<dbReference type="GO" id="GO:0006790">
    <property type="term" value="P:sulfur compound metabolic process"/>
    <property type="evidence" value="ECO:0007669"/>
    <property type="project" value="TreeGrafter"/>
</dbReference>
<feature type="domain" description="Moybdenum cofactor oxidoreductase dimerisation" evidence="6">
    <location>
        <begin position="84"/>
        <end position="159"/>
    </location>
</feature>
<gene>
    <name evidence="7" type="ORF">XDN619_LOCUS33359</name>
</gene>
<dbReference type="SUPFAM" id="SSF81296">
    <property type="entry name" value="E set domains"/>
    <property type="match status" value="1"/>
</dbReference>
<comment type="caution">
    <text evidence="7">The sequence shown here is derived from an EMBL/GenBank/DDBJ whole genome shotgun (WGS) entry which is preliminary data.</text>
</comment>
<dbReference type="Pfam" id="PF03404">
    <property type="entry name" value="Mo-co_dimer"/>
    <property type="match status" value="1"/>
</dbReference>
<dbReference type="PANTHER" id="PTHR19372:SF7">
    <property type="entry name" value="SULFITE OXIDASE, MITOCHONDRIAL"/>
    <property type="match status" value="1"/>
</dbReference>
<evidence type="ECO:0000256" key="3">
    <source>
        <dbReference type="ARBA" id="ARBA00022723"/>
    </source>
</evidence>
<dbReference type="GO" id="GO:0030151">
    <property type="term" value="F:molybdenum ion binding"/>
    <property type="evidence" value="ECO:0007669"/>
    <property type="project" value="InterPro"/>
</dbReference>
<dbReference type="Gene3D" id="3.90.420.10">
    <property type="entry name" value="Oxidoreductase, molybdopterin-binding domain"/>
    <property type="match status" value="1"/>
</dbReference>
<keyword evidence="4" id="KW-0560">Oxidoreductase</keyword>
<protein>
    <submittedName>
        <fullName evidence="7">Uncharacterized protein</fullName>
    </submittedName>
</protein>
<dbReference type="InterPro" id="IPR005066">
    <property type="entry name" value="MoCF_OxRdtse_dimer"/>
</dbReference>
<dbReference type="AlphaFoldDB" id="A0A816ZG05"/>
<dbReference type="EMBL" id="CAJNRG010016857">
    <property type="protein sequence ID" value="CAF2212255.1"/>
    <property type="molecule type" value="Genomic_DNA"/>
</dbReference>
<dbReference type="GO" id="GO:0020037">
    <property type="term" value="F:heme binding"/>
    <property type="evidence" value="ECO:0007669"/>
    <property type="project" value="TreeGrafter"/>
</dbReference>
<dbReference type="Proteomes" id="UP000663887">
    <property type="component" value="Unassembled WGS sequence"/>
</dbReference>
<name>A0A816ZG05_9BILA</name>
<evidence type="ECO:0000259" key="5">
    <source>
        <dbReference type="Pfam" id="PF00174"/>
    </source>
</evidence>
<evidence type="ECO:0000256" key="2">
    <source>
        <dbReference type="ARBA" id="ARBA00022505"/>
    </source>
</evidence>
<comment type="cofactor">
    <cofactor evidence="1">
        <name>Mo-molybdopterin</name>
        <dbReference type="ChEBI" id="CHEBI:71302"/>
    </cofactor>
</comment>
<proteinExistence type="predicted"/>